<evidence type="ECO:0000313" key="1">
    <source>
        <dbReference type="EMBL" id="KAE9543148.1"/>
    </source>
</evidence>
<comment type="caution">
    <text evidence="1">The sequence shown here is derived from an EMBL/GenBank/DDBJ whole genome shotgun (WGS) entry which is preliminary data.</text>
</comment>
<keyword evidence="2" id="KW-1185">Reference proteome</keyword>
<protein>
    <submittedName>
        <fullName evidence="1">Uncharacterized protein</fullName>
    </submittedName>
</protein>
<gene>
    <name evidence="1" type="ORF">AGLY_003059</name>
</gene>
<sequence>MNLFNYNNAWLFLFNLSSDFNQTDLFFPKHLNKFLTQLGFENNKNDITIVTAFRHVVTVTATKAPQNSVPSLSCPLINNINNKYTNPTKLKSGDTLLSAKVNNINPAHIHDAATISIALYTFCCTNIPPIMTVKHLKTPLNLIISVLIKDTRLMIPSKWLKTFDCKYCFLKKISIRSFLDDSSFLLGNNSVFPESLIYLPQWHRASRSGEIRLIIDISKQKIVSFNHH</sequence>
<name>A0A6G0U207_APHGL</name>
<proteinExistence type="predicted"/>
<dbReference type="AlphaFoldDB" id="A0A6G0U207"/>
<evidence type="ECO:0000313" key="2">
    <source>
        <dbReference type="Proteomes" id="UP000475862"/>
    </source>
</evidence>
<dbReference type="EMBL" id="VYZN01000009">
    <property type="protein sequence ID" value="KAE9543148.1"/>
    <property type="molecule type" value="Genomic_DNA"/>
</dbReference>
<reference evidence="1 2" key="1">
    <citation type="submission" date="2019-08" db="EMBL/GenBank/DDBJ databases">
        <title>The genome of the soybean aphid Biotype 1, its phylome, world population structure and adaptation to the North American continent.</title>
        <authorList>
            <person name="Giordano R."/>
            <person name="Donthu R.K."/>
            <person name="Hernandez A.G."/>
            <person name="Wright C.L."/>
            <person name="Zimin A.V."/>
        </authorList>
    </citation>
    <scope>NUCLEOTIDE SEQUENCE [LARGE SCALE GENOMIC DNA]</scope>
    <source>
        <tissue evidence="1">Whole aphids</tissue>
    </source>
</reference>
<organism evidence="1 2">
    <name type="scientific">Aphis glycines</name>
    <name type="common">Soybean aphid</name>
    <dbReference type="NCBI Taxonomy" id="307491"/>
    <lineage>
        <taxon>Eukaryota</taxon>
        <taxon>Metazoa</taxon>
        <taxon>Ecdysozoa</taxon>
        <taxon>Arthropoda</taxon>
        <taxon>Hexapoda</taxon>
        <taxon>Insecta</taxon>
        <taxon>Pterygota</taxon>
        <taxon>Neoptera</taxon>
        <taxon>Paraneoptera</taxon>
        <taxon>Hemiptera</taxon>
        <taxon>Sternorrhyncha</taxon>
        <taxon>Aphidomorpha</taxon>
        <taxon>Aphidoidea</taxon>
        <taxon>Aphididae</taxon>
        <taxon>Aphidini</taxon>
        <taxon>Aphis</taxon>
        <taxon>Aphis</taxon>
    </lineage>
</organism>
<dbReference type="Proteomes" id="UP000475862">
    <property type="component" value="Unassembled WGS sequence"/>
</dbReference>
<accession>A0A6G0U207</accession>